<reference evidence="2" key="1">
    <citation type="submission" date="2023-06" db="EMBL/GenBank/DDBJ databases">
        <title>Robiginitalea aurantiacus sp. nov. and Algoriphagus sediminis sp. nov., isolated from coastal sediment.</title>
        <authorList>
            <person name="Zhou Z.Y."/>
            <person name="An J."/>
            <person name="Jia Y.W."/>
            <person name="Du Z.J."/>
        </authorList>
    </citation>
    <scope>NUCLEOTIDE SEQUENCE</scope>
    <source>
        <strain evidence="2">C2-7</strain>
    </source>
</reference>
<dbReference type="Proteomes" id="UP001171916">
    <property type="component" value="Unassembled WGS sequence"/>
</dbReference>
<feature type="transmembrane region" description="Helical" evidence="1">
    <location>
        <begin position="204"/>
        <end position="224"/>
    </location>
</feature>
<feature type="transmembrane region" description="Helical" evidence="1">
    <location>
        <begin position="285"/>
        <end position="301"/>
    </location>
</feature>
<evidence type="ECO:0000313" key="2">
    <source>
        <dbReference type="EMBL" id="MDN3203838.1"/>
    </source>
</evidence>
<feature type="transmembrane region" description="Helical" evidence="1">
    <location>
        <begin position="244"/>
        <end position="273"/>
    </location>
</feature>
<evidence type="ECO:0000313" key="3">
    <source>
        <dbReference type="Proteomes" id="UP001171916"/>
    </source>
</evidence>
<feature type="transmembrane region" description="Helical" evidence="1">
    <location>
        <begin position="168"/>
        <end position="192"/>
    </location>
</feature>
<gene>
    <name evidence="2" type="ORF">QVH07_06740</name>
</gene>
<accession>A0ABT7YBE5</accession>
<comment type="caution">
    <text evidence="2">The sequence shown here is derived from an EMBL/GenBank/DDBJ whole genome shotgun (WGS) entry which is preliminary data.</text>
</comment>
<dbReference type="EMBL" id="JAUEPH010000003">
    <property type="protein sequence ID" value="MDN3203838.1"/>
    <property type="molecule type" value="Genomic_DNA"/>
</dbReference>
<feature type="transmembrane region" description="Helical" evidence="1">
    <location>
        <begin position="307"/>
        <end position="324"/>
    </location>
</feature>
<feature type="transmembrane region" description="Helical" evidence="1">
    <location>
        <begin position="82"/>
        <end position="103"/>
    </location>
</feature>
<sequence length="461" mass="52425">MLNFFRVNDPFRLLAVALYILGLGFLYYFLDPFGLTQTQLTWIVVGERAAGGFLPFKDIIDDTGPLSVGVFSLFEMVFGRNILAYEIAGRILILWQAIYWNLILLKYRVLSETSYLPAVLVVCLFHFSFDMLSLSPALLGSCFLLLSIGQLFSKTVLQSKQSESTLLIGLHSGLAFGFHPIFLVFLPYMIFAGVAISGFSFRELILSIIGFLLPALGIATFYFWNDGLFELFRVWPMSFFTPRMLYQTLTSWGLLAIFPLLLAGIGYFLCAVVRGSTINQQKQRQLLMLWLVVACFELLLIKDQAGFQLIVLIPTLSYLLTQFFHLTNRTLIANSLFFLLIFGLPIGSIFYWSSYVNSNPKYLISEKLEAKPREGIMSLQKDMSPYAQKKLDGPFLNYEMSKVYSSKTHTLSQKAKLFQLLENQKSEVVLDPNGTFQEILKSLPALENQYRQEGKSIFVLK</sequence>
<organism evidence="2 3">
    <name type="scientific">Algoriphagus sediminis</name>
    <dbReference type="NCBI Taxonomy" id="3057113"/>
    <lineage>
        <taxon>Bacteria</taxon>
        <taxon>Pseudomonadati</taxon>
        <taxon>Bacteroidota</taxon>
        <taxon>Cytophagia</taxon>
        <taxon>Cytophagales</taxon>
        <taxon>Cyclobacteriaceae</taxon>
        <taxon>Algoriphagus</taxon>
    </lineage>
</organism>
<keyword evidence="1" id="KW-1133">Transmembrane helix</keyword>
<name>A0ABT7YBE5_9BACT</name>
<keyword evidence="1" id="KW-0812">Transmembrane</keyword>
<protein>
    <recommendedName>
        <fullName evidence="4">Glycosyltransferase RgtA/B/C/D-like domain-containing protein</fullName>
    </recommendedName>
</protein>
<feature type="transmembrane region" description="Helical" evidence="1">
    <location>
        <begin position="331"/>
        <end position="352"/>
    </location>
</feature>
<evidence type="ECO:0000256" key="1">
    <source>
        <dbReference type="SAM" id="Phobius"/>
    </source>
</evidence>
<keyword evidence="1" id="KW-0472">Membrane</keyword>
<keyword evidence="3" id="KW-1185">Reference proteome</keyword>
<proteinExistence type="predicted"/>
<feature type="transmembrane region" description="Helical" evidence="1">
    <location>
        <begin position="115"/>
        <end position="148"/>
    </location>
</feature>
<evidence type="ECO:0008006" key="4">
    <source>
        <dbReference type="Google" id="ProtNLM"/>
    </source>
</evidence>
<feature type="transmembrane region" description="Helical" evidence="1">
    <location>
        <begin position="12"/>
        <end position="30"/>
    </location>
</feature>
<dbReference type="RefSeq" id="WP_289999396.1">
    <property type="nucleotide sequence ID" value="NZ_JAUEPH010000003.1"/>
</dbReference>